<gene>
    <name evidence="2" type="ORF">Y10_12400</name>
</gene>
<dbReference type="EMBL" id="BRVO01000001">
    <property type="protein sequence ID" value="GLB48872.1"/>
    <property type="molecule type" value="Genomic_DNA"/>
</dbReference>
<evidence type="ECO:0008006" key="4">
    <source>
        <dbReference type="Google" id="ProtNLM"/>
    </source>
</evidence>
<feature type="chain" id="PRO_5045437963" description="HmuY protein" evidence="1">
    <location>
        <begin position="20"/>
        <end position="467"/>
    </location>
</feature>
<dbReference type="Pfam" id="PF14064">
    <property type="entry name" value="HmuY"/>
    <property type="match status" value="1"/>
</dbReference>
<dbReference type="PROSITE" id="PS51257">
    <property type="entry name" value="PROKAR_LIPOPROTEIN"/>
    <property type="match status" value="1"/>
</dbReference>
<dbReference type="Proteomes" id="UP001143543">
    <property type="component" value="Unassembled WGS sequence"/>
</dbReference>
<accession>A0ABQ5MHK7</accession>
<organism evidence="2 3">
    <name type="scientific">Neptunitalea lumnitzerae</name>
    <dbReference type="NCBI Taxonomy" id="2965509"/>
    <lineage>
        <taxon>Bacteria</taxon>
        <taxon>Pseudomonadati</taxon>
        <taxon>Bacteroidota</taxon>
        <taxon>Flavobacteriia</taxon>
        <taxon>Flavobacteriales</taxon>
        <taxon>Flavobacteriaceae</taxon>
        <taxon>Neptunitalea</taxon>
    </lineage>
</organism>
<dbReference type="CDD" id="cd12105">
    <property type="entry name" value="HmuY"/>
    <property type="match status" value="1"/>
</dbReference>
<comment type="caution">
    <text evidence="2">The sequence shown here is derived from an EMBL/GenBank/DDBJ whole genome shotgun (WGS) entry which is preliminary data.</text>
</comment>
<evidence type="ECO:0000313" key="3">
    <source>
        <dbReference type="Proteomes" id="UP001143543"/>
    </source>
</evidence>
<keyword evidence="1" id="KW-0732">Signal</keyword>
<name>A0ABQ5MHK7_9FLAO</name>
<proteinExistence type="predicted"/>
<evidence type="ECO:0000256" key="1">
    <source>
        <dbReference type="SAM" id="SignalP"/>
    </source>
</evidence>
<dbReference type="InterPro" id="IPR025921">
    <property type="entry name" value="HmuY"/>
</dbReference>
<evidence type="ECO:0000313" key="2">
    <source>
        <dbReference type="EMBL" id="GLB48872.1"/>
    </source>
</evidence>
<reference evidence="2" key="1">
    <citation type="submission" date="2022-07" db="EMBL/GenBank/DDBJ databases">
        <title>Taxonomy of Novel Oxalotrophic and Methylotrophic Bacteria.</title>
        <authorList>
            <person name="Sahin N."/>
            <person name="Tani A."/>
        </authorList>
    </citation>
    <scope>NUCLEOTIDE SEQUENCE</scope>
    <source>
        <strain evidence="2">Y10</strain>
    </source>
</reference>
<dbReference type="RefSeq" id="WP_281764496.1">
    <property type="nucleotide sequence ID" value="NZ_BRVO01000001.1"/>
</dbReference>
<keyword evidence="3" id="KW-1185">Reference proteome</keyword>
<sequence length="467" mass="51488">MKKYYLLLLVTIISLVSCNENDDIPAQPFVAAFDKLSVNFSTITSTESVTIIFSEAAAYSGEVVLQMTAENTVYGQDFTTNPIATDNQITVPFSEGDVAVSFVFESLIYPYEAEEDNDKSVTFDIVAINYNGYSNIQGYTSTVVSFETSLGATVTAEMGGPNEGNQVFVDLSTEVVTWAQRDSWDLGFYGGDDFRVAINGSIYMAAAALESTDIDAITASDVTALQSQVAVGTFDPTNEDYIDEPSGVITGTAIDEITVSEASNKVYLVNMGYYIGTTQPLTGSVAIAGDHRGWKKIRVLRDGADYILQYADLDATTHQEITITKDAAYNFTFFSLEDETTVMLEPEKELWDISFTVFTNIISGAGSYGYSDFVINNLKAGVKAYEVSTTEVTYQAFSLTDIDESAFLDDQRVIGADWRDVFSGGVYTDRFYVLKDLEGNYYKIRMLDLLNESGERGYPRFTYDLIN</sequence>
<feature type="signal peptide" evidence="1">
    <location>
        <begin position="1"/>
        <end position="19"/>
    </location>
</feature>
<protein>
    <recommendedName>
        <fullName evidence="4">HmuY protein</fullName>
    </recommendedName>
</protein>